<evidence type="ECO:0000256" key="1">
    <source>
        <dbReference type="SAM" id="SignalP"/>
    </source>
</evidence>
<dbReference type="InterPro" id="IPR032710">
    <property type="entry name" value="NTF2-like_dom_sf"/>
</dbReference>
<dbReference type="AlphaFoldDB" id="A0A5C7GGM1"/>
<evidence type="ECO:0000313" key="4">
    <source>
        <dbReference type="Proteomes" id="UP000321080"/>
    </source>
</evidence>
<dbReference type="EMBL" id="VRKQ01000010">
    <property type="protein sequence ID" value="TXG36662.1"/>
    <property type="molecule type" value="Genomic_DNA"/>
</dbReference>
<name>A0A5C7GGM1_9FLAO</name>
<dbReference type="Gene3D" id="3.10.450.50">
    <property type="match status" value="1"/>
</dbReference>
<proteinExistence type="predicted"/>
<evidence type="ECO:0000259" key="2">
    <source>
        <dbReference type="Pfam" id="PF14534"/>
    </source>
</evidence>
<dbReference type="RefSeq" id="WP_147767587.1">
    <property type="nucleotide sequence ID" value="NZ_VRKQ01000010.1"/>
</dbReference>
<accession>A0A5C7GGM1</accession>
<feature type="domain" description="DUF4440" evidence="2">
    <location>
        <begin position="30"/>
        <end position="138"/>
    </location>
</feature>
<dbReference type="Proteomes" id="UP000321080">
    <property type="component" value="Unassembled WGS sequence"/>
</dbReference>
<organism evidence="3 4">
    <name type="scientific">Seonamhaeicola maritimus</name>
    <dbReference type="NCBI Taxonomy" id="2591822"/>
    <lineage>
        <taxon>Bacteria</taxon>
        <taxon>Pseudomonadati</taxon>
        <taxon>Bacteroidota</taxon>
        <taxon>Flavobacteriia</taxon>
        <taxon>Flavobacteriales</taxon>
        <taxon>Flavobacteriaceae</taxon>
    </lineage>
</organism>
<dbReference type="Pfam" id="PF14534">
    <property type="entry name" value="DUF4440"/>
    <property type="match status" value="1"/>
</dbReference>
<sequence length="144" mass="16555">MKKLLLILGLIVISISHGYTQNNGKNKEDIKAVLETQRLAWNKGDIKTYMEGYWKNDSLKFYGKSGITNGWKNTLDRYLKAYPSKNHTGELNFKINAISKITQKAYYVLGEYHLKWEIGNADGIFMLVFKKINGEWKIIADTSS</sequence>
<reference evidence="3 4" key="1">
    <citation type="submission" date="2019-08" db="EMBL/GenBank/DDBJ databases">
        <title>Seonamhaeicola sediminis sp. nov., isolated from marine sediment.</title>
        <authorList>
            <person name="Cao W.R."/>
        </authorList>
    </citation>
    <scope>NUCLEOTIDE SEQUENCE [LARGE SCALE GENOMIC DNA]</scope>
    <source>
        <strain evidence="3 4">1505</strain>
    </source>
</reference>
<evidence type="ECO:0000313" key="3">
    <source>
        <dbReference type="EMBL" id="TXG36662.1"/>
    </source>
</evidence>
<gene>
    <name evidence="3" type="ORF">FUA22_08755</name>
</gene>
<feature type="signal peptide" evidence="1">
    <location>
        <begin position="1"/>
        <end position="18"/>
    </location>
</feature>
<comment type="caution">
    <text evidence="3">The sequence shown here is derived from an EMBL/GenBank/DDBJ whole genome shotgun (WGS) entry which is preliminary data.</text>
</comment>
<keyword evidence="4" id="KW-1185">Reference proteome</keyword>
<protein>
    <submittedName>
        <fullName evidence="3">Nuclear transport factor 2 family protein</fullName>
    </submittedName>
</protein>
<dbReference type="InterPro" id="IPR027843">
    <property type="entry name" value="DUF4440"/>
</dbReference>
<keyword evidence="1" id="KW-0732">Signal</keyword>
<feature type="chain" id="PRO_5022940201" evidence="1">
    <location>
        <begin position="19"/>
        <end position="144"/>
    </location>
</feature>
<dbReference type="OrthoDB" id="120856at2"/>
<dbReference type="SUPFAM" id="SSF54427">
    <property type="entry name" value="NTF2-like"/>
    <property type="match status" value="1"/>
</dbReference>